<dbReference type="STRING" id="1429043.X474_16530"/>
<organism evidence="14 15">
    <name type="scientific">Dethiosulfatarculus sandiegensis</name>
    <dbReference type="NCBI Taxonomy" id="1429043"/>
    <lineage>
        <taxon>Bacteria</taxon>
        <taxon>Pseudomonadati</taxon>
        <taxon>Thermodesulfobacteriota</taxon>
        <taxon>Desulfarculia</taxon>
        <taxon>Desulfarculales</taxon>
        <taxon>Desulfarculaceae</taxon>
        <taxon>Dethiosulfatarculus</taxon>
    </lineage>
</organism>
<evidence type="ECO:0000256" key="1">
    <source>
        <dbReference type="ARBA" id="ARBA00002274"/>
    </source>
</evidence>
<dbReference type="PATRIC" id="fig|1429043.3.peg.3504"/>
<comment type="pathway">
    <text evidence="2 13">Glycolipid biosynthesis; lipid IV(A) biosynthesis; lipid IV(A) from (3R)-3-hydroxytetradecanoyl-[acyl-carrier-protein] and UDP-N-acetyl-alpha-D-glucosamine: step 6/6.</text>
</comment>
<keyword evidence="9 13" id="KW-0418">Kinase</keyword>
<comment type="function">
    <text evidence="1 13">Transfers the gamma-phosphate of ATP to the 4'-position of a tetraacyldisaccharide 1-phosphate intermediate (termed DS-1-P) to form tetraacyldisaccharide 1,4'-bis-phosphate (lipid IVA).</text>
</comment>
<dbReference type="EC" id="2.7.1.130" evidence="3 13"/>
<comment type="catalytic activity">
    <reaction evidence="13">
        <text>a lipid A disaccharide + ATP = a lipid IVA + ADP + H(+)</text>
        <dbReference type="Rhea" id="RHEA:67840"/>
        <dbReference type="ChEBI" id="CHEBI:15378"/>
        <dbReference type="ChEBI" id="CHEBI:30616"/>
        <dbReference type="ChEBI" id="CHEBI:176343"/>
        <dbReference type="ChEBI" id="CHEBI:176425"/>
        <dbReference type="ChEBI" id="CHEBI:456216"/>
        <dbReference type="EC" id="2.7.1.130"/>
    </reaction>
</comment>
<dbReference type="FunCoup" id="A0A0D2GD57">
    <property type="interactions" value="235"/>
</dbReference>
<name>A0A0D2GD57_9BACT</name>
<gene>
    <name evidence="13" type="primary">lpxK</name>
    <name evidence="14" type="ORF">X474_16530</name>
</gene>
<evidence type="ECO:0000256" key="6">
    <source>
        <dbReference type="ARBA" id="ARBA00022556"/>
    </source>
</evidence>
<evidence type="ECO:0000256" key="5">
    <source>
        <dbReference type="ARBA" id="ARBA00022516"/>
    </source>
</evidence>
<comment type="similarity">
    <text evidence="13">Belongs to the LpxK family.</text>
</comment>
<dbReference type="Proteomes" id="UP000032233">
    <property type="component" value="Unassembled WGS sequence"/>
</dbReference>
<evidence type="ECO:0000256" key="13">
    <source>
        <dbReference type="HAMAP-Rule" id="MF_00409"/>
    </source>
</evidence>
<dbReference type="GO" id="GO:0005886">
    <property type="term" value="C:plasma membrane"/>
    <property type="evidence" value="ECO:0007669"/>
    <property type="project" value="TreeGrafter"/>
</dbReference>
<reference evidence="14 15" key="1">
    <citation type="submission" date="2013-11" db="EMBL/GenBank/DDBJ databases">
        <title>Metagenomic analysis of a methanogenic consortium involved in long chain n-alkane degradation.</title>
        <authorList>
            <person name="Davidova I.A."/>
            <person name="Callaghan A.V."/>
            <person name="Wawrik B."/>
            <person name="Pruitt S."/>
            <person name="Marks C."/>
            <person name="Duncan K.E."/>
            <person name="Suflita J.M."/>
        </authorList>
    </citation>
    <scope>NUCLEOTIDE SEQUENCE [LARGE SCALE GENOMIC DNA]</scope>
    <source>
        <strain evidence="14 15">SPR</strain>
    </source>
</reference>
<dbReference type="EMBL" id="AZAC01000021">
    <property type="protein sequence ID" value="KIX12892.1"/>
    <property type="molecule type" value="Genomic_DNA"/>
</dbReference>
<dbReference type="UniPathway" id="UPA00359">
    <property type="reaction ID" value="UER00482"/>
</dbReference>
<dbReference type="GO" id="GO:0009244">
    <property type="term" value="P:lipopolysaccharide core region biosynthetic process"/>
    <property type="evidence" value="ECO:0007669"/>
    <property type="project" value="TreeGrafter"/>
</dbReference>
<comment type="caution">
    <text evidence="14">The sequence shown here is derived from an EMBL/GenBank/DDBJ whole genome shotgun (WGS) entry which is preliminary data.</text>
</comment>
<evidence type="ECO:0000256" key="10">
    <source>
        <dbReference type="ARBA" id="ARBA00022840"/>
    </source>
</evidence>
<dbReference type="PANTHER" id="PTHR42724:SF1">
    <property type="entry name" value="TETRAACYLDISACCHARIDE 4'-KINASE, MITOCHONDRIAL-RELATED"/>
    <property type="match status" value="1"/>
</dbReference>
<dbReference type="RefSeq" id="WP_052515247.1">
    <property type="nucleotide sequence ID" value="NZ_AZAC01000021.1"/>
</dbReference>
<proteinExistence type="inferred from homology"/>
<keyword evidence="6 13" id="KW-0441">Lipid A biosynthesis</keyword>
<evidence type="ECO:0000256" key="4">
    <source>
        <dbReference type="ARBA" id="ARBA00016436"/>
    </source>
</evidence>
<evidence type="ECO:0000256" key="8">
    <source>
        <dbReference type="ARBA" id="ARBA00022741"/>
    </source>
</evidence>
<sequence length="373" mass="40476">MAVKTGESLFQRIVGETDDSPALKGLRLVAGLAAGLYGFGASLGNLRYDLGLSEAGRLPAPVVGVGNLTVGGTGKTPLVMEIVRALKRLGLKSCVISRGYKGQATDEVNWVSKGGEPLLDVSQAGDEPLLMARLLKTPVAVGRNRYLVGKEVLLTLGPRVLVADDLFQHRRLHRDLNILTLDARKPLGNGKILPRGVLREPWTSIRRAQAIVLTHADDPEAAANTRKWLRSHWGTGPVLSCVHRLKGLADENGNLLPEEKLAGMPVFAFCGLGKPEAFVQGLVSLGLEVKGMEAFSDHHPFTSAEMRDLWQKAQDLGATALVTSEKDSMRLPETPQGAGLLVTRLELEFEKGPRVLESLLTWGLKNWESRSWI</sequence>
<evidence type="ECO:0000256" key="2">
    <source>
        <dbReference type="ARBA" id="ARBA00004870"/>
    </source>
</evidence>
<keyword evidence="10 13" id="KW-0067">ATP-binding</keyword>
<dbReference type="AlphaFoldDB" id="A0A0D2GD57"/>
<keyword evidence="8 13" id="KW-0547">Nucleotide-binding</keyword>
<dbReference type="GO" id="GO:0005524">
    <property type="term" value="F:ATP binding"/>
    <property type="evidence" value="ECO:0007669"/>
    <property type="project" value="UniProtKB-UniRule"/>
</dbReference>
<evidence type="ECO:0000256" key="9">
    <source>
        <dbReference type="ARBA" id="ARBA00022777"/>
    </source>
</evidence>
<dbReference type="InterPro" id="IPR027417">
    <property type="entry name" value="P-loop_NTPase"/>
</dbReference>
<keyword evidence="15" id="KW-1185">Reference proteome</keyword>
<evidence type="ECO:0000256" key="7">
    <source>
        <dbReference type="ARBA" id="ARBA00022679"/>
    </source>
</evidence>
<evidence type="ECO:0000256" key="12">
    <source>
        <dbReference type="ARBA" id="ARBA00029757"/>
    </source>
</evidence>
<dbReference type="GO" id="GO:0009245">
    <property type="term" value="P:lipid A biosynthetic process"/>
    <property type="evidence" value="ECO:0007669"/>
    <property type="project" value="UniProtKB-UniRule"/>
</dbReference>
<accession>A0A0D2GD57</accession>
<evidence type="ECO:0000256" key="11">
    <source>
        <dbReference type="ARBA" id="ARBA00023098"/>
    </source>
</evidence>
<dbReference type="SUPFAM" id="SSF52540">
    <property type="entry name" value="P-loop containing nucleoside triphosphate hydrolases"/>
    <property type="match status" value="1"/>
</dbReference>
<feature type="binding site" evidence="13">
    <location>
        <begin position="69"/>
        <end position="76"/>
    </location>
    <ligand>
        <name>ATP</name>
        <dbReference type="ChEBI" id="CHEBI:30616"/>
    </ligand>
</feature>
<dbReference type="HAMAP" id="MF_00409">
    <property type="entry name" value="LpxK"/>
    <property type="match status" value="1"/>
</dbReference>
<protein>
    <recommendedName>
        <fullName evidence="4 13">Tetraacyldisaccharide 4'-kinase</fullName>
        <ecNumber evidence="3 13">2.7.1.130</ecNumber>
    </recommendedName>
    <alternativeName>
        <fullName evidence="12 13">Lipid A 4'-kinase</fullName>
    </alternativeName>
</protein>
<evidence type="ECO:0000313" key="14">
    <source>
        <dbReference type="EMBL" id="KIX12892.1"/>
    </source>
</evidence>
<keyword evidence="7 13" id="KW-0808">Transferase</keyword>
<dbReference type="InterPro" id="IPR003758">
    <property type="entry name" value="LpxK"/>
</dbReference>
<dbReference type="GO" id="GO:0009029">
    <property type="term" value="F:lipid-A 4'-kinase activity"/>
    <property type="evidence" value="ECO:0007669"/>
    <property type="project" value="UniProtKB-UniRule"/>
</dbReference>
<keyword evidence="11 13" id="KW-0443">Lipid metabolism</keyword>
<evidence type="ECO:0000313" key="15">
    <source>
        <dbReference type="Proteomes" id="UP000032233"/>
    </source>
</evidence>
<evidence type="ECO:0000256" key="3">
    <source>
        <dbReference type="ARBA" id="ARBA00012071"/>
    </source>
</evidence>
<dbReference type="OrthoDB" id="9766423at2"/>
<dbReference type="NCBIfam" id="TIGR00682">
    <property type="entry name" value="lpxK"/>
    <property type="match status" value="1"/>
</dbReference>
<keyword evidence="5 13" id="KW-0444">Lipid biosynthesis</keyword>
<dbReference type="PANTHER" id="PTHR42724">
    <property type="entry name" value="TETRAACYLDISACCHARIDE 4'-KINASE"/>
    <property type="match status" value="1"/>
</dbReference>
<dbReference type="InParanoid" id="A0A0D2GD57"/>
<dbReference type="Pfam" id="PF02606">
    <property type="entry name" value="LpxK"/>
    <property type="match status" value="1"/>
</dbReference>